<feature type="coiled-coil region" evidence="1">
    <location>
        <begin position="205"/>
        <end position="232"/>
    </location>
</feature>
<keyword evidence="1" id="KW-0175">Coiled coil</keyword>
<dbReference type="AlphaFoldDB" id="A0A6P1ZCX1"/>
<evidence type="ECO:0000313" key="2">
    <source>
        <dbReference type="EMBL" id="TVM32048.1"/>
    </source>
</evidence>
<organism evidence="2 3">
    <name type="scientific">Oceanidesulfovibrio marinus</name>
    <dbReference type="NCBI Taxonomy" id="370038"/>
    <lineage>
        <taxon>Bacteria</taxon>
        <taxon>Pseudomonadati</taxon>
        <taxon>Thermodesulfobacteriota</taxon>
        <taxon>Desulfovibrionia</taxon>
        <taxon>Desulfovibrionales</taxon>
        <taxon>Desulfovibrionaceae</taxon>
        <taxon>Oceanidesulfovibrio</taxon>
    </lineage>
</organism>
<gene>
    <name evidence="2" type="ORF">DQK91_16060</name>
</gene>
<dbReference type="OrthoDB" id="5418689at2"/>
<evidence type="ECO:0000313" key="3">
    <source>
        <dbReference type="Proteomes" id="UP000434052"/>
    </source>
</evidence>
<dbReference type="RefSeq" id="WP_144306410.1">
    <property type="nucleotide sequence ID" value="NZ_QMIF01000012.1"/>
</dbReference>
<accession>A0A6P1ZCX1</accession>
<proteinExistence type="predicted"/>
<dbReference type="Proteomes" id="UP000434052">
    <property type="component" value="Unassembled WGS sequence"/>
</dbReference>
<name>A0A6P1ZCX1_9BACT</name>
<reference evidence="2 3" key="1">
    <citation type="submission" date="2018-06" db="EMBL/GenBank/DDBJ databases">
        <title>Complete genome of Desulfovibrio marinus P48SEP.</title>
        <authorList>
            <person name="Crispim J.S."/>
            <person name="Vidigal P.M.P."/>
            <person name="Silva L.C.F."/>
            <person name="Araujo L.C."/>
            <person name="Laguardia C.N."/>
            <person name="Dias R.S."/>
            <person name="Sousa M.P."/>
            <person name="Paula S.O."/>
            <person name="Silva C."/>
        </authorList>
    </citation>
    <scope>NUCLEOTIDE SEQUENCE [LARGE SCALE GENOMIC DNA]</scope>
    <source>
        <strain evidence="2 3">P48SEP</strain>
    </source>
</reference>
<comment type="caution">
    <text evidence="2">The sequence shown here is derived from an EMBL/GenBank/DDBJ whole genome shotgun (WGS) entry which is preliminary data.</text>
</comment>
<evidence type="ECO:0000256" key="1">
    <source>
        <dbReference type="SAM" id="Coils"/>
    </source>
</evidence>
<sequence length="297" mass="32928">MDASQRIAQVLRDWLGEERPMDDETHHFIESTYGALGDEELAALLNGDDAEAVTLREFMLEPDEAVRMAVEAEALENQTDEADVAAALSGLEPVLAVRTALGVVRLPLDADDCRMLARRLRLGWVPRPELSAGAAEGLDEEQATRLLVRCRQRNLGGEDTPEAQARFLGDLARRSGSAPTFFTMFGRLAPLLSGLESDEAVYAGLQMHKATLARALRELQEFERDLKRSNMETMLLQGRRIPEISADETRATIMDIDRACLAVFGRTEVLPDQAVMEADHGSFDPDEDLDRIFDIFG</sequence>
<protein>
    <submittedName>
        <fullName evidence="2">Uncharacterized protein</fullName>
    </submittedName>
</protein>
<dbReference type="EMBL" id="QMIF01000012">
    <property type="protein sequence ID" value="TVM32048.1"/>
    <property type="molecule type" value="Genomic_DNA"/>
</dbReference>